<dbReference type="EMBL" id="MU005599">
    <property type="protein sequence ID" value="KAF2679997.1"/>
    <property type="molecule type" value="Genomic_DNA"/>
</dbReference>
<feature type="chain" id="PRO_5026160078" evidence="1">
    <location>
        <begin position="24"/>
        <end position="421"/>
    </location>
</feature>
<organism evidence="2 3">
    <name type="scientific">Lentithecium fluviatile CBS 122367</name>
    <dbReference type="NCBI Taxonomy" id="1168545"/>
    <lineage>
        <taxon>Eukaryota</taxon>
        <taxon>Fungi</taxon>
        <taxon>Dikarya</taxon>
        <taxon>Ascomycota</taxon>
        <taxon>Pezizomycotina</taxon>
        <taxon>Dothideomycetes</taxon>
        <taxon>Pleosporomycetidae</taxon>
        <taxon>Pleosporales</taxon>
        <taxon>Massarineae</taxon>
        <taxon>Lentitheciaceae</taxon>
        <taxon>Lentithecium</taxon>
    </lineage>
</organism>
<evidence type="ECO:0000313" key="2">
    <source>
        <dbReference type="EMBL" id="KAF2679997.1"/>
    </source>
</evidence>
<keyword evidence="3" id="KW-1185">Reference proteome</keyword>
<proteinExistence type="predicted"/>
<name>A0A6G1IP23_9PLEO</name>
<gene>
    <name evidence="2" type="ORF">K458DRAFT_407581</name>
</gene>
<sequence>MLSQIPSLRGFLLFTSFLAITAANPTPANPVEEHSLIPCPVNQPNCNGPCGRGTIGVPGRRTLYRIMDGGYCIEIPFPFQSVALDEACSCRFYNQANCAGEAFVPGFDGGVPVFKEKWIRWYFCKKCLVTSLAFAIGLAGAAVIQPTEVPIEAGSDNWKQSSLVDYAKGPVMSRLTEYANTWYECESSQVEVIEGRDVATDLQARDVSIPQSAGWAHGRGALQHKLMTSNYGSQCNKIYFPLKTYEVNEGFHCYFYVLHCKYPYVARDVTGPATGRVREDVVFYECTRVAHNDARDITSERQAREIGLHAELEAAPNDSLASVPREESSIQKLDDSKAITCGKVQSCAPIPPFPLTTFPTSPDCNMISYGGVSYETWAGCTCEFYFIPCNTNDPLITATGPDAGDIPREWAHGYKCWTKDE</sequence>
<keyword evidence="1" id="KW-0732">Signal</keyword>
<reference evidence="2" key="1">
    <citation type="journal article" date="2020" name="Stud. Mycol.">
        <title>101 Dothideomycetes genomes: a test case for predicting lifestyles and emergence of pathogens.</title>
        <authorList>
            <person name="Haridas S."/>
            <person name="Albert R."/>
            <person name="Binder M."/>
            <person name="Bloem J."/>
            <person name="Labutti K."/>
            <person name="Salamov A."/>
            <person name="Andreopoulos B."/>
            <person name="Baker S."/>
            <person name="Barry K."/>
            <person name="Bills G."/>
            <person name="Bluhm B."/>
            <person name="Cannon C."/>
            <person name="Castanera R."/>
            <person name="Culley D."/>
            <person name="Daum C."/>
            <person name="Ezra D."/>
            <person name="Gonzalez J."/>
            <person name="Henrissat B."/>
            <person name="Kuo A."/>
            <person name="Liang C."/>
            <person name="Lipzen A."/>
            <person name="Lutzoni F."/>
            <person name="Magnuson J."/>
            <person name="Mondo S."/>
            <person name="Nolan M."/>
            <person name="Ohm R."/>
            <person name="Pangilinan J."/>
            <person name="Park H.-J."/>
            <person name="Ramirez L."/>
            <person name="Alfaro M."/>
            <person name="Sun H."/>
            <person name="Tritt A."/>
            <person name="Yoshinaga Y."/>
            <person name="Zwiers L.-H."/>
            <person name="Turgeon B."/>
            <person name="Goodwin S."/>
            <person name="Spatafora J."/>
            <person name="Crous P."/>
            <person name="Grigoriev I."/>
        </authorList>
    </citation>
    <scope>NUCLEOTIDE SEQUENCE</scope>
    <source>
        <strain evidence="2">CBS 122367</strain>
    </source>
</reference>
<dbReference type="Proteomes" id="UP000799291">
    <property type="component" value="Unassembled WGS sequence"/>
</dbReference>
<evidence type="ECO:0000256" key="1">
    <source>
        <dbReference type="SAM" id="SignalP"/>
    </source>
</evidence>
<evidence type="ECO:0000313" key="3">
    <source>
        <dbReference type="Proteomes" id="UP000799291"/>
    </source>
</evidence>
<dbReference type="AlphaFoldDB" id="A0A6G1IP23"/>
<feature type="signal peptide" evidence="1">
    <location>
        <begin position="1"/>
        <end position="23"/>
    </location>
</feature>
<protein>
    <submittedName>
        <fullName evidence="2">Uncharacterized protein</fullName>
    </submittedName>
</protein>
<accession>A0A6G1IP23</accession>